<dbReference type="GeneID" id="37136163"/>
<dbReference type="Proteomes" id="UP000248340">
    <property type="component" value="Unassembled WGS sequence"/>
</dbReference>
<keyword evidence="4" id="KW-1185">Reference proteome</keyword>
<evidence type="ECO:0000256" key="2">
    <source>
        <dbReference type="SAM" id="Phobius"/>
    </source>
</evidence>
<feature type="region of interest" description="Disordered" evidence="1">
    <location>
        <begin position="52"/>
        <end position="78"/>
    </location>
</feature>
<protein>
    <submittedName>
        <fullName evidence="3">Uncharacterized protein</fullName>
    </submittedName>
</protein>
<dbReference type="VEuPathDB" id="FungiDB:BO82DRAFT_338212"/>
<evidence type="ECO:0000313" key="4">
    <source>
        <dbReference type="Proteomes" id="UP000248340"/>
    </source>
</evidence>
<name>A0A319C8T7_9EURO</name>
<evidence type="ECO:0000256" key="1">
    <source>
        <dbReference type="SAM" id="MobiDB-lite"/>
    </source>
</evidence>
<sequence>MVLLTSSTVSVIISSGIICTFTFLLFLSGYVLQQQSVRNIQHAIRAPELSPHNEDQSLLLNTPPTQQKPLTPSDQDSIPAAQGTYAYLQLLTRPDPSHICSAILFFHSLTAAPDPTNRTRIQDRLFMYPREWDQLYAPSTPSHPPSTTNSKHSTITQALTHLRTAALANSIWLLPIDTSSPPGTQTTDTQLLRHGQMQFVNYDSVLYLQTPGLVTDVTNLDAVLLSHPLPGKHDPARPDSYNNPAWMAVPLRPDRERVLPGDGAYLVTVNRVGSVGQVEARGHVMRREVRDGGFGGLVRGVAGVGSGIGDEGEDTGAGVGPGYVVFETEVDGRVRWEGNELYGAWRRGVEGVCPGVGFEGFYE</sequence>
<feature type="transmembrane region" description="Helical" evidence="2">
    <location>
        <begin position="12"/>
        <end position="32"/>
    </location>
</feature>
<gene>
    <name evidence="3" type="ORF">BO82DRAFT_338212</name>
</gene>
<dbReference type="AlphaFoldDB" id="A0A319C8T7"/>
<keyword evidence="2" id="KW-1133">Transmembrane helix</keyword>
<evidence type="ECO:0000313" key="3">
    <source>
        <dbReference type="EMBL" id="PYH80359.1"/>
    </source>
</evidence>
<organism evidence="3 4">
    <name type="scientific">Aspergillus uvarum CBS 121591</name>
    <dbReference type="NCBI Taxonomy" id="1448315"/>
    <lineage>
        <taxon>Eukaryota</taxon>
        <taxon>Fungi</taxon>
        <taxon>Dikarya</taxon>
        <taxon>Ascomycota</taxon>
        <taxon>Pezizomycotina</taxon>
        <taxon>Eurotiomycetes</taxon>
        <taxon>Eurotiomycetidae</taxon>
        <taxon>Eurotiales</taxon>
        <taxon>Aspergillaceae</taxon>
        <taxon>Aspergillus</taxon>
        <taxon>Aspergillus subgen. Circumdati</taxon>
    </lineage>
</organism>
<feature type="compositionally biased region" description="Polar residues" evidence="1">
    <location>
        <begin position="56"/>
        <end position="76"/>
    </location>
</feature>
<reference evidence="3 4" key="1">
    <citation type="submission" date="2016-12" db="EMBL/GenBank/DDBJ databases">
        <title>The genomes of Aspergillus section Nigri reveals drivers in fungal speciation.</title>
        <authorList>
            <consortium name="DOE Joint Genome Institute"/>
            <person name="Vesth T.C."/>
            <person name="Nybo J."/>
            <person name="Theobald S."/>
            <person name="Brandl J."/>
            <person name="Frisvad J.C."/>
            <person name="Nielsen K.F."/>
            <person name="Lyhne E.K."/>
            <person name="Kogle M.E."/>
            <person name="Kuo A."/>
            <person name="Riley R."/>
            <person name="Clum A."/>
            <person name="Nolan M."/>
            <person name="Lipzen A."/>
            <person name="Salamov A."/>
            <person name="Henrissat B."/>
            <person name="Wiebenga A."/>
            <person name="De Vries R.P."/>
            <person name="Grigoriev I.V."/>
            <person name="Mortensen U.H."/>
            <person name="Andersen M.R."/>
            <person name="Baker S.E."/>
        </authorList>
    </citation>
    <scope>NUCLEOTIDE SEQUENCE [LARGE SCALE GENOMIC DNA]</scope>
    <source>
        <strain evidence="3 4">CBS 121591</strain>
    </source>
</reference>
<accession>A0A319C8T7</accession>
<dbReference type="EMBL" id="KZ821710">
    <property type="protein sequence ID" value="PYH80359.1"/>
    <property type="molecule type" value="Genomic_DNA"/>
</dbReference>
<keyword evidence="2" id="KW-0472">Membrane</keyword>
<keyword evidence="2" id="KW-0812">Transmembrane</keyword>
<proteinExistence type="predicted"/>
<dbReference type="RefSeq" id="XP_025490559.1">
    <property type="nucleotide sequence ID" value="XM_025633422.1"/>
</dbReference>
<dbReference type="OrthoDB" id="5367275at2759"/>